<keyword evidence="5" id="KW-0812">Transmembrane</keyword>
<dbReference type="InterPro" id="IPR012334">
    <property type="entry name" value="Pectin_lyas_fold"/>
</dbReference>
<name>A0A3S3N0Q1_9MAGN</name>
<dbReference type="GO" id="GO:0005975">
    <property type="term" value="P:carbohydrate metabolic process"/>
    <property type="evidence" value="ECO:0007669"/>
    <property type="project" value="InterPro"/>
</dbReference>
<keyword evidence="5" id="KW-1133">Transmembrane helix</keyword>
<evidence type="ECO:0000256" key="3">
    <source>
        <dbReference type="ARBA" id="ARBA00023295"/>
    </source>
</evidence>
<dbReference type="Gene3D" id="2.160.20.10">
    <property type="entry name" value="Single-stranded right-handed beta-helix, Pectin lyase-like"/>
    <property type="match status" value="1"/>
</dbReference>
<dbReference type="InterPro" id="IPR006626">
    <property type="entry name" value="PbH1"/>
</dbReference>
<comment type="similarity">
    <text evidence="1 4">Belongs to the glycosyl hydrolase 28 family.</text>
</comment>
<dbReference type="InterPro" id="IPR011050">
    <property type="entry name" value="Pectin_lyase_fold/virulence"/>
</dbReference>
<dbReference type="GO" id="GO:0004650">
    <property type="term" value="F:polygalacturonase activity"/>
    <property type="evidence" value="ECO:0007669"/>
    <property type="project" value="InterPro"/>
</dbReference>
<comment type="caution">
    <text evidence="6">The sequence shown here is derived from an EMBL/GenBank/DDBJ whole genome shotgun (WGS) entry which is preliminary data.</text>
</comment>
<feature type="transmembrane region" description="Helical" evidence="5">
    <location>
        <begin position="20"/>
        <end position="37"/>
    </location>
</feature>
<evidence type="ECO:0000313" key="7">
    <source>
        <dbReference type="Proteomes" id="UP000283530"/>
    </source>
</evidence>
<keyword evidence="3 4" id="KW-0326">Glycosidase</keyword>
<dbReference type="Pfam" id="PF00295">
    <property type="entry name" value="Glyco_hydro_28"/>
    <property type="match status" value="1"/>
</dbReference>
<dbReference type="AlphaFoldDB" id="A0A3S3N0Q1"/>
<dbReference type="InterPro" id="IPR000743">
    <property type="entry name" value="Glyco_hydro_28"/>
</dbReference>
<sequence length="482" mass="52798">MDLEKPCMSSIWGGLRRPSWGLILLVLTALAVSWLHVTTKTDLSTWEVTHTQIPHPPIQHQKTCSSFYLHGSVPKRKVVMSITDFGGVGDGKTSNTNAFHRAVEHLKGYGEKGGSQLNVPVGRWVTGSFNLTSNFTLYLEKGAVILGSKDPKEWPVIEPLPSYGRGRERLRGRHISLIHGNGLDDVVITGQEGRIDGQGRMWWKLWWNRTLEHTRGHLLELMNSHNILISNVTFLNSPFWTIHPVYCSNVVIKGVTILAPLNAPNTDGIDPDSSSYVCIEDCYIESGDDLVAVKSGWDQYGINLARPSSNIIIRRVSGTTPTCSGVGIGSEMSGGISNVLVEDLHVWDAAAGLRVKTDRGRGGYITNITIANMTMERVKIPIRFSSGSNDHPDEWWDPNALPVVRGIFIGNVTGVDIRQAPVLEGLEGAPFEGICMTNVQLDGIGPPATWHCESVVGDAIGVSPMPCSQLQRNGSSSWCRHS</sequence>
<evidence type="ECO:0000256" key="1">
    <source>
        <dbReference type="ARBA" id="ARBA00008834"/>
    </source>
</evidence>
<evidence type="ECO:0000256" key="2">
    <source>
        <dbReference type="ARBA" id="ARBA00022801"/>
    </source>
</evidence>
<organism evidence="6 7">
    <name type="scientific">Cinnamomum micranthum f. kanehirae</name>
    <dbReference type="NCBI Taxonomy" id="337451"/>
    <lineage>
        <taxon>Eukaryota</taxon>
        <taxon>Viridiplantae</taxon>
        <taxon>Streptophyta</taxon>
        <taxon>Embryophyta</taxon>
        <taxon>Tracheophyta</taxon>
        <taxon>Spermatophyta</taxon>
        <taxon>Magnoliopsida</taxon>
        <taxon>Magnoliidae</taxon>
        <taxon>Laurales</taxon>
        <taxon>Lauraceae</taxon>
        <taxon>Cinnamomum</taxon>
    </lineage>
</organism>
<accession>A0A3S3N0Q1</accession>
<keyword evidence="2 4" id="KW-0378">Hydrolase</keyword>
<dbReference type="Proteomes" id="UP000283530">
    <property type="component" value="Unassembled WGS sequence"/>
</dbReference>
<dbReference type="PANTHER" id="PTHR31339:SF4">
    <property type="entry name" value="PECTIN LYASE-LIKE SUPERFAMILY PROTEIN"/>
    <property type="match status" value="1"/>
</dbReference>
<dbReference type="InterPro" id="IPR051801">
    <property type="entry name" value="GH28_Enzymes"/>
</dbReference>
<gene>
    <name evidence="6" type="ORF">CKAN_00715300</name>
</gene>
<dbReference type="OrthoDB" id="187139at2759"/>
<proteinExistence type="inferred from homology"/>
<dbReference type="PANTHER" id="PTHR31339">
    <property type="entry name" value="PECTIN LYASE-RELATED"/>
    <property type="match status" value="1"/>
</dbReference>
<keyword evidence="7" id="KW-1185">Reference proteome</keyword>
<evidence type="ECO:0000256" key="4">
    <source>
        <dbReference type="RuleBase" id="RU361169"/>
    </source>
</evidence>
<evidence type="ECO:0000313" key="6">
    <source>
        <dbReference type="EMBL" id="RWR78613.1"/>
    </source>
</evidence>
<dbReference type="EMBL" id="QPKB01000003">
    <property type="protein sequence ID" value="RWR78613.1"/>
    <property type="molecule type" value="Genomic_DNA"/>
</dbReference>
<protein>
    <submittedName>
        <fullName evidence="6">Putative polygalacturonase</fullName>
    </submittedName>
</protein>
<reference evidence="6 7" key="1">
    <citation type="journal article" date="2019" name="Nat. Plants">
        <title>Stout camphor tree genome fills gaps in understanding of flowering plant genome evolution.</title>
        <authorList>
            <person name="Chaw S.M."/>
            <person name="Liu Y.C."/>
            <person name="Wu Y.W."/>
            <person name="Wang H.Y."/>
            <person name="Lin C.I."/>
            <person name="Wu C.S."/>
            <person name="Ke H.M."/>
            <person name="Chang L.Y."/>
            <person name="Hsu C.Y."/>
            <person name="Yang H.T."/>
            <person name="Sudianto E."/>
            <person name="Hsu M.H."/>
            <person name="Wu K.P."/>
            <person name="Wang L.N."/>
            <person name="Leebens-Mack J.H."/>
            <person name="Tsai I.J."/>
        </authorList>
    </citation>
    <scope>NUCLEOTIDE SEQUENCE [LARGE SCALE GENOMIC DNA]</scope>
    <source>
        <strain evidence="7">cv. Chaw 1501</strain>
        <tissue evidence="6">Young leaves</tissue>
    </source>
</reference>
<dbReference type="SMART" id="SM00710">
    <property type="entry name" value="PbH1"/>
    <property type="match status" value="5"/>
</dbReference>
<dbReference type="STRING" id="337451.A0A3S3N0Q1"/>
<keyword evidence="5" id="KW-0472">Membrane</keyword>
<evidence type="ECO:0000256" key="5">
    <source>
        <dbReference type="SAM" id="Phobius"/>
    </source>
</evidence>
<dbReference type="SUPFAM" id="SSF51126">
    <property type="entry name" value="Pectin lyase-like"/>
    <property type="match status" value="1"/>
</dbReference>